<dbReference type="KEGG" id="bko:CKF48_08610"/>
<feature type="transmembrane region" description="Helical" evidence="1">
    <location>
        <begin position="6"/>
        <end position="26"/>
    </location>
</feature>
<evidence type="ECO:0000256" key="1">
    <source>
        <dbReference type="SAM" id="Phobius"/>
    </source>
</evidence>
<feature type="transmembrane region" description="Helical" evidence="1">
    <location>
        <begin position="38"/>
        <end position="58"/>
    </location>
</feature>
<dbReference type="EMBL" id="CP022983">
    <property type="protein sequence ID" value="ASV67381.1"/>
    <property type="molecule type" value="Genomic_DNA"/>
</dbReference>
<dbReference type="AlphaFoldDB" id="A0A248TGS2"/>
<sequence length="95" mass="11397">MLVYNYWMSSFIGFILLQCIVGIWLLAKRANKTMRGLVFSILFTFWMLVNAVFFYFFASLSRGVWGSLLFFLIGGLLIYYFLKRRNKELKKLERR</sequence>
<dbReference type="SUPFAM" id="SSF103473">
    <property type="entry name" value="MFS general substrate transporter"/>
    <property type="match status" value="1"/>
</dbReference>
<proteinExistence type="predicted"/>
<reference evidence="2 3" key="1">
    <citation type="submission" date="2017-08" db="EMBL/GenBank/DDBJ databases">
        <title>Complete Genome Sequence of Bacillus kochii Oregon-R-modENCODE STRAIN BDGP4, isolated from Drosophila melanogaster gut.</title>
        <authorList>
            <person name="Wan K.H."/>
            <person name="Yu C."/>
            <person name="Park S."/>
            <person name="Hammonds A.S."/>
            <person name="Booth B.W."/>
            <person name="Celniker S.E."/>
        </authorList>
    </citation>
    <scope>NUCLEOTIDE SEQUENCE [LARGE SCALE GENOMIC DNA]</scope>
    <source>
        <strain evidence="2 3">BDGP4</strain>
    </source>
</reference>
<keyword evidence="1" id="KW-0472">Membrane</keyword>
<gene>
    <name evidence="2" type="ORF">CKF48_08610</name>
</gene>
<name>A0A248TGS2_9BACI</name>
<feature type="transmembrane region" description="Helical" evidence="1">
    <location>
        <begin position="64"/>
        <end position="82"/>
    </location>
</feature>
<dbReference type="InterPro" id="IPR036259">
    <property type="entry name" value="MFS_trans_sf"/>
</dbReference>
<keyword evidence="3" id="KW-1185">Reference proteome</keyword>
<accession>A0A248TGS2</accession>
<evidence type="ECO:0000313" key="2">
    <source>
        <dbReference type="EMBL" id="ASV67381.1"/>
    </source>
</evidence>
<dbReference type="Proteomes" id="UP000215137">
    <property type="component" value="Chromosome"/>
</dbReference>
<protein>
    <submittedName>
        <fullName evidence="2">Uncharacterized protein</fullName>
    </submittedName>
</protein>
<keyword evidence="1" id="KW-1133">Transmembrane helix</keyword>
<keyword evidence="1" id="KW-0812">Transmembrane</keyword>
<organism evidence="2 3">
    <name type="scientific">Cytobacillus kochii</name>
    <dbReference type="NCBI Taxonomy" id="859143"/>
    <lineage>
        <taxon>Bacteria</taxon>
        <taxon>Bacillati</taxon>
        <taxon>Bacillota</taxon>
        <taxon>Bacilli</taxon>
        <taxon>Bacillales</taxon>
        <taxon>Bacillaceae</taxon>
        <taxon>Cytobacillus</taxon>
    </lineage>
</organism>
<evidence type="ECO:0000313" key="3">
    <source>
        <dbReference type="Proteomes" id="UP000215137"/>
    </source>
</evidence>